<evidence type="ECO:0000313" key="1">
    <source>
        <dbReference type="EMBL" id="CAD7450662.1"/>
    </source>
</evidence>
<dbReference type="EMBL" id="OD577097">
    <property type="protein sequence ID" value="CAD7450662.1"/>
    <property type="molecule type" value="Genomic_DNA"/>
</dbReference>
<gene>
    <name evidence="1" type="ORF">TBIB3V08_LOCUS12932</name>
</gene>
<accession>A0A7R9FBS5</accession>
<protein>
    <submittedName>
        <fullName evidence="1">Uncharacterized protein</fullName>
    </submittedName>
</protein>
<proteinExistence type="predicted"/>
<organism evidence="1">
    <name type="scientific">Timema bartmani</name>
    <dbReference type="NCBI Taxonomy" id="61472"/>
    <lineage>
        <taxon>Eukaryota</taxon>
        <taxon>Metazoa</taxon>
        <taxon>Ecdysozoa</taxon>
        <taxon>Arthropoda</taxon>
        <taxon>Hexapoda</taxon>
        <taxon>Insecta</taxon>
        <taxon>Pterygota</taxon>
        <taxon>Neoptera</taxon>
        <taxon>Polyneoptera</taxon>
        <taxon>Phasmatodea</taxon>
        <taxon>Timematodea</taxon>
        <taxon>Timematoidea</taxon>
        <taxon>Timematidae</taxon>
        <taxon>Timema</taxon>
    </lineage>
</organism>
<sequence length="109" mass="12545">MLRRFFFNPEATKYNNILIGVTEVQEDLEYKVDFLAGGVNMVLLVSLSLDFPLDKPVLKVQPLVIHPWVNEHSEIVSAPGLLNSPYRRACEMVHESWYLQFIRAAIQLT</sequence>
<dbReference type="AlphaFoldDB" id="A0A7R9FBS5"/>
<reference evidence="1" key="1">
    <citation type="submission" date="2020-11" db="EMBL/GenBank/DDBJ databases">
        <authorList>
            <person name="Tran Van P."/>
        </authorList>
    </citation>
    <scope>NUCLEOTIDE SEQUENCE</scope>
</reference>
<name>A0A7R9FBS5_9NEOP</name>